<evidence type="ECO:0000313" key="5">
    <source>
        <dbReference type="Proteomes" id="UP000510821"/>
    </source>
</evidence>
<dbReference type="EMBL" id="CP058998">
    <property type="protein sequence ID" value="QLJ52541.1"/>
    <property type="molecule type" value="Genomic_DNA"/>
</dbReference>
<protein>
    <submittedName>
        <fullName evidence="3">Uncharacterized protein</fullName>
    </submittedName>
</protein>
<keyword evidence="1" id="KW-0472">Membrane</keyword>
<feature type="transmembrane region" description="Helical" evidence="1">
    <location>
        <begin position="121"/>
        <end position="143"/>
    </location>
</feature>
<accession>A0A7D6BLQ9</accession>
<dbReference type="EMBL" id="CP058998">
    <property type="protein sequence ID" value="QLJ52578.1"/>
    <property type="molecule type" value="Genomic_DNA"/>
</dbReference>
<sequence>MADIRGLIYAVILGGFVLLLALETLISSMQATYSPNITPGNQSQNLTFTNQIENLNSTIISTQSSMQNQTGISSNPYDMLSSTGNAVWGTVQLLFSITGLYLAITADIISAFNIGGVPVGWISFGVMMLVTFNVAIDLISAWLKYRL</sequence>
<gene>
    <name evidence="2" type="ORF">Sv326_0366</name>
    <name evidence="3" type="ORF">Sv326_0403</name>
    <name evidence="4" type="ORF">Sv326_0440</name>
</gene>
<evidence type="ECO:0000313" key="2">
    <source>
        <dbReference type="EMBL" id="QLJ52541.1"/>
    </source>
</evidence>
<evidence type="ECO:0000313" key="3">
    <source>
        <dbReference type="EMBL" id="QLJ52578.1"/>
    </source>
</evidence>
<name>A0A7D6BLQ9_FERL1</name>
<feature type="transmembrane region" description="Helical" evidence="1">
    <location>
        <begin position="6"/>
        <end position="26"/>
    </location>
</feature>
<keyword evidence="1" id="KW-1133">Transmembrane helix</keyword>
<proteinExistence type="predicted"/>
<organism evidence="3 5">
    <name type="scientific">Fermentimicrarchaeum limneticum</name>
    <dbReference type="NCBI Taxonomy" id="2795018"/>
    <lineage>
        <taxon>Archaea</taxon>
        <taxon>Candidatus Micrarchaeota</taxon>
        <taxon>Candidatus Fermentimicrarchaeales</taxon>
        <taxon>Candidatus Fermentimicrarchaeaceae</taxon>
        <taxon>Candidatus Fermentimicrarchaeum</taxon>
    </lineage>
</organism>
<feature type="transmembrane region" description="Helical" evidence="1">
    <location>
        <begin position="86"/>
        <end position="109"/>
    </location>
</feature>
<dbReference type="Proteomes" id="UP000510821">
    <property type="component" value="Chromosome"/>
</dbReference>
<dbReference type="KEGG" id="flt:Sv326_0440"/>
<keyword evidence="1" id="KW-0812">Transmembrane</keyword>
<evidence type="ECO:0000256" key="1">
    <source>
        <dbReference type="SAM" id="Phobius"/>
    </source>
</evidence>
<dbReference type="EMBL" id="CP058998">
    <property type="protein sequence ID" value="QLJ52615.1"/>
    <property type="molecule type" value="Genomic_DNA"/>
</dbReference>
<dbReference type="KEGG" id="flt:Sv326_0403"/>
<reference evidence="3" key="1">
    <citation type="journal article" date="2020" name="Appl. Environ. Microbiol.">
        <title>Metabolic Diversity and Evolutionary History of the Archaeal Phylum 'Candidatus Micrarchaeota' Uncovered from a Freshwater Lake Metagenome.</title>
        <authorList>
            <person name="Kadnikov V.V."/>
            <person name="Savvichev A.S."/>
            <person name="Mardanov A.V."/>
            <person name="Beletsky A.V."/>
            <person name="Chupakov A.V."/>
            <person name="Kokryatskaya N.M."/>
            <person name="Pimenov N.V."/>
            <person name="Ravin N.V."/>
        </authorList>
    </citation>
    <scope>NUCLEOTIDE SEQUENCE</scope>
    <source>
        <strain evidence="3">Sv326</strain>
    </source>
</reference>
<dbReference type="KEGG" id="flt:Sv326_0366"/>
<dbReference type="AlphaFoldDB" id="A0A7D6BLQ9"/>
<reference evidence="5" key="2">
    <citation type="submission" date="2020-07" db="EMBL/GenBank/DDBJ databases">
        <title>Metabolic diversity and evolutionary history of the archaeal phylum ###Micrarchaeota### uncovered from a freshwater lake metagenome.</title>
        <authorList>
            <person name="Kadnikov V.V."/>
            <person name="Savvichev A.S."/>
            <person name="Mardanov A.V."/>
            <person name="Beletsky A.V."/>
            <person name="Chupakov A.V."/>
            <person name="Kokryatskaya N.M."/>
            <person name="Pimenov N.V."/>
            <person name="Ravin N.V."/>
        </authorList>
    </citation>
    <scope>NUCLEOTIDE SEQUENCE [LARGE SCALE GENOMIC DNA]</scope>
</reference>
<evidence type="ECO:0000313" key="4">
    <source>
        <dbReference type="EMBL" id="QLJ52615.1"/>
    </source>
</evidence>